<evidence type="ECO:0000313" key="2">
    <source>
        <dbReference type="Proteomes" id="UP000887560"/>
    </source>
</evidence>
<dbReference type="WBParaSite" id="scf7180000424137.g12418">
    <property type="protein sequence ID" value="scf7180000424137.g12418"/>
    <property type="gene ID" value="scf7180000424137.g12418"/>
</dbReference>
<proteinExistence type="predicted"/>
<name>A0A915P9M9_9BILA</name>
<protein>
    <submittedName>
        <fullName evidence="3">Uncharacterized protein</fullName>
    </submittedName>
</protein>
<organism evidence="2 3">
    <name type="scientific">Meloidogyne floridensis</name>
    <dbReference type="NCBI Taxonomy" id="298350"/>
    <lineage>
        <taxon>Eukaryota</taxon>
        <taxon>Metazoa</taxon>
        <taxon>Ecdysozoa</taxon>
        <taxon>Nematoda</taxon>
        <taxon>Chromadorea</taxon>
        <taxon>Rhabditida</taxon>
        <taxon>Tylenchina</taxon>
        <taxon>Tylenchomorpha</taxon>
        <taxon>Tylenchoidea</taxon>
        <taxon>Meloidogynidae</taxon>
        <taxon>Meloidogyninae</taxon>
        <taxon>Meloidogyne</taxon>
    </lineage>
</organism>
<evidence type="ECO:0000313" key="3">
    <source>
        <dbReference type="WBParaSite" id="scf7180000424137.g12418"/>
    </source>
</evidence>
<feature type="compositionally biased region" description="Basic and acidic residues" evidence="1">
    <location>
        <begin position="1"/>
        <end position="14"/>
    </location>
</feature>
<reference evidence="3" key="1">
    <citation type="submission" date="2022-11" db="UniProtKB">
        <authorList>
            <consortium name="WormBaseParasite"/>
        </authorList>
    </citation>
    <scope>IDENTIFICATION</scope>
</reference>
<keyword evidence="2" id="KW-1185">Reference proteome</keyword>
<dbReference type="AlphaFoldDB" id="A0A915P9M9"/>
<dbReference type="Proteomes" id="UP000887560">
    <property type="component" value="Unplaced"/>
</dbReference>
<accession>A0A915P9M9</accession>
<evidence type="ECO:0000256" key="1">
    <source>
        <dbReference type="SAM" id="MobiDB-lite"/>
    </source>
</evidence>
<sequence>LSGSEWKIDIGKEEIDNDEASSSFEEMPLLEDIEEESSSSPNWTTSVKTLSNSVCQTVGNFKEKIITKCQNIPINLKKSILCIYILILACQVTNIYLISNLPRKEPINFQLKCENIEDKEFGFLKKCTGNKEIFDNRDIYFENNEGEMTKMGEIEEEFKCKKGKNGQFCYKTFKNNENEEKVVVKLNKKKNKILKEKKGKKMN</sequence>
<feature type="region of interest" description="Disordered" evidence="1">
    <location>
        <begin position="1"/>
        <end position="23"/>
    </location>
</feature>